<accession>A0ACC0WG46</accession>
<gene>
    <name evidence="1" type="ORF">PsorP6_018234</name>
</gene>
<proteinExistence type="predicted"/>
<keyword evidence="2" id="KW-1185">Reference proteome</keyword>
<dbReference type="Proteomes" id="UP001163321">
    <property type="component" value="Chromosome 2"/>
</dbReference>
<dbReference type="EMBL" id="CM047581">
    <property type="protein sequence ID" value="KAI9917060.1"/>
    <property type="molecule type" value="Genomic_DNA"/>
</dbReference>
<protein>
    <submittedName>
        <fullName evidence="1">Uncharacterized protein</fullName>
    </submittedName>
</protein>
<organism evidence="1 2">
    <name type="scientific">Peronosclerospora sorghi</name>
    <dbReference type="NCBI Taxonomy" id="230839"/>
    <lineage>
        <taxon>Eukaryota</taxon>
        <taxon>Sar</taxon>
        <taxon>Stramenopiles</taxon>
        <taxon>Oomycota</taxon>
        <taxon>Peronosporomycetes</taxon>
        <taxon>Peronosporales</taxon>
        <taxon>Peronosporaceae</taxon>
        <taxon>Peronosclerospora</taxon>
    </lineage>
</organism>
<evidence type="ECO:0000313" key="1">
    <source>
        <dbReference type="EMBL" id="KAI9917060.1"/>
    </source>
</evidence>
<sequence>MLSLYNELVTRGTTTDEFGMLLCGTMQPMLETGETEFTRHSGQLVIGGTKGTNGEMYYKGEMLYTTITRYVVTVSDIGYNGASLGVECDKYNDPQEILDSGPSSLAFPPEVYNTLMDRIKAATMQAIHLIPVTLMTRPRAVTKSIAIQRRPTLRY</sequence>
<evidence type="ECO:0000313" key="2">
    <source>
        <dbReference type="Proteomes" id="UP001163321"/>
    </source>
</evidence>
<comment type="caution">
    <text evidence="1">The sequence shown here is derived from an EMBL/GenBank/DDBJ whole genome shotgun (WGS) entry which is preliminary data.</text>
</comment>
<reference evidence="1 2" key="1">
    <citation type="journal article" date="2022" name="bioRxiv">
        <title>The genome of the oomycete Peronosclerospora sorghi, a cosmopolitan pathogen of maize and sorghum, is inflated with dispersed pseudogenes.</title>
        <authorList>
            <person name="Fletcher K."/>
            <person name="Martin F."/>
            <person name="Isakeit T."/>
            <person name="Cavanaugh K."/>
            <person name="Magill C."/>
            <person name="Michelmore R."/>
        </authorList>
    </citation>
    <scope>NUCLEOTIDE SEQUENCE [LARGE SCALE GENOMIC DNA]</scope>
    <source>
        <strain evidence="1">P6</strain>
    </source>
</reference>
<name>A0ACC0WG46_9STRA</name>